<sequence>MLEAAPKPEVIRRMVYRNLLWQRSGKKDWDLVNNSKYDCNKYSEQWEKRYDNQMHHEEEEEAVAHPEDEEVAQEEAVAHMEEEVAHQEEAHLEEYGKQAVADELNVLYGNSHAKGFGPEASSEGKSSLSCTVKKPKVVCIFVSQNENFDGTYALLAGYYDAYYKCVSTEFLNFLTFESLFLDF</sequence>
<gene>
    <name evidence="1" type="ORF">GH714_021985</name>
</gene>
<dbReference type="AlphaFoldDB" id="A0A6A6MXV2"/>
<evidence type="ECO:0000313" key="1">
    <source>
        <dbReference type="EMBL" id="KAF2317415.1"/>
    </source>
</evidence>
<accession>A0A6A6MXV2</accession>
<organism evidence="1 2">
    <name type="scientific">Hevea brasiliensis</name>
    <name type="common">Para rubber tree</name>
    <name type="synonym">Siphonia brasiliensis</name>
    <dbReference type="NCBI Taxonomy" id="3981"/>
    <lineage>
        <taxon>Eukaryota</taxon>
        <taxon>Viridiplantae</taxon>
        <taxon>Streptophyta</taxon>
        <taxon>Embryophyta</taxon>
        <taxon>Tracheophyta</taxon>
        <taxon>Spermatophyta</taxon>
        <taxon>Magnoliopsida</taxon>
        <taxon>eudicotyledons</taxon>
        <taxon>Gunneridae</taxon>
        <taxon>Pentapetalae</taxon>
        <taxon>rosids</taxon>
        <taxon>fabids</taxon>
        <taxon>Malpighiales</taxon>
        <taxon>Euphorbiaceae</taxon>
        <taxon>Crotonoideae</taxon>
        <taxon>Micrandreae</taxon>
        <taxon>Hevea</taxon>
    </lineage>
</organism>
<proteinExistence type="predicted"/>
<evidence type="ECO:0000313" key="2">
    <source>
        <dbReference type="Proteomes" id="UP000467840"/>
    </source>
</evidence>
<dbReference type="Proteomes" id="UP000467840">
    <property type="component" value="Chromosome 6"/>
</dbReference>
<keyword evidence="2" id="KW-1185">Reference proteome</keyword>
<name>A0A6A6MXV2_HEVBR</name>
<comment type="caution">
    <text evidence="1">The sequence shown here is derived from an EMBL/GenBank/DDBJ whole genome shotgun (WGS) entry which is preliminary data.</text>
</comment>
<reference evidence="1 2" key="1">
    <citation type="journal article" date="2020" name="Mol. Plant">
        <title>The Chromosome-Based Rubber Tree Genome Provides New Insights into Spurge Genome Evolution and Rubber Biosynthesis.</title>
        <authorList>
            <person name="Liu J."/>
            <person name="Shi C."/>
            <person name="Shi C.C."/>
            <person name="Li W."/>
            <person name="Zhang Q.J."/>
            <person name="Zhang Y."/>
            <person name="Li K."/>
            <person name="Lu H.F."/>
            <person name="Shi C."/>
            <person name="Zhu S.T."/>
            <person name="Xiao Z.Y."/>
            <person name="Nan H."/>
            <person name="Yue Y."/>
            <person name="Zhu X.G."/>
            <person name="Wu Y."/>
            <person name="Hong X.N."/>
            <person name="Fan G.Y."/>
            <person name="Tong Y."/>
            <person name="Zhang D."/>
            <person name="Mao C.L."/>
            <person name="Liu Y.L."/>
            <person name="Hao S.J."/>
            <person name="Liu W.Q."/>
            <person name="Lv M.Q."/>
            <person name="Zhang H.B."/>
            <person name="Liu Y."/>
            <person name="Hu-Tang G.R."/>
            <person name="Wang J.P."/>
            <person name="Wang J.H."/>
            <person name="Sun Y.H."/>
            <person name="Ni S.B."/>
            <person name="Chen W.B."/>
            <person name="Zhang X.C."/>
            <person name="Jiao Y.N."/>
            <person name="Eichler E.E."/>
            <person name="Li G.H."/>
            <person name="Liu X."/>
            <person name="Gao L.Z."/>
        </authorList>
    </citation>
    <scope>NUCLEOTIDE SEQUENCE [LARGE SCALE GENOMIC DNA]</scope>
    <source>
        <strain evidence="2">cv. GT1</strain>
        <tissue evidence="1">Leaf</tissue>
    </source>
</reference>
<protein>
    <submittedName>
        <fullName evidence="1">Uncharacterized protein</fullName>
    </submittedName>
</protein>
<dbReference type="EMBL" id="JAAGAX010000004">
    <property type="protein sequence ID" value="KAF2317415.1"/>
    <property type="molecule type" value="Genomic_DNA"/>
</dbReference>